<dbReference type="CDD" id="cd19166">
    <property type="entry name" value="HemeO-bac"/>
    <property type="match status" value="1"/>
</dbReference>
<keyword evidence="2" id="KW-1185">Reference proteome</keyword>
<dbReference type="InterPro" id="IPR016084">
    <property type="entry name" value="Haem_Oase-like_multi-hlx"/>
</dbReference>
<dbReference type="Pfam" id="PF01126">
    <property type="entry name" value="Heme_oxygenase"/>
    <property type="match status" value="1"/>
</dbReference>
<dbReference type="InterPro" id="IPR016053">
    <property type="entry name" value="Haem_Oase-like"/>
</dbReference>
<sequence length="185" mass="21391">MLTELRKATAVLHEQLEKENNAKLILNHTITPEQYKELLYQNYIAYYCTEKEISRQLQDYRESKYLALEKDLKALNIPAKVPASIAQKFSCNSEIEALGAAYVVEGSAMGGKIISKNLTECSKLSHIKNHYFFSGKREDIKSWRAFTKKLESRSFSDEEIRTAQSKARETFRFFSIAFMIQIPVF</sequence>
<evidence type="ECO:0000313" key="2">
    <source>
        <dbReference type="Proteomes" id="UP001262889"/>
    </source>
</evidence>
<dbReference type="Proteomes" id="UP001262889">
    <property type="component" value="Unassembled WGS sequence"/>
</dbReference>
<dbReference type="EMBL" id="JAVRHQ010000031">
    <property type="protein sequence ID" value="MDT0644682.1"/>
    <property type="molecule type" value="Genomic_DNA"/>
</dbReference>
<reference evidence="1 2" key="1">
    <citation type="submission" date="2023-09" db="EMBL/GenBank/DDBJ databases">
        <authorList>
            <person name="Rey-Velasco X."/>
        </authorList>
    </citation>
    <scope>NUCLEOTIDE SEQUENCE [LARGE SCALE GENOMIC DNA]</scope>
    <source>
        <strain evidence="1 2">F363</strain>
    </source>
</reference>
<organism evidence="1 2">
    <name type="scientific">Autumnicola tepida</name>
    <dbReference type="NCBI Taxonomy" id="3075595"/>
    <lineage>
        <taxon>Bacteria</taxon>
        <taxon>Pseudomonadati</taxon>
        <taxon>Bacteroidota</taxon>
        <taxon>Flavobacteriia</taxon>
        <taxon>Flavobacteriales</taxon>
        <taxon>Flavobacteriaceae</taxon>
        <taxon>Autumnicola</taxon>
    </lineage>
</organism>
<dbReference type="RefSeq" id="WP_311536298.1">
    <property type="nucleotide sequence ID" value="NZ_JAVRHQ010000031.1"/>
</dbReference>
<gene>
    <name evidence="1" type="ORF">RM553_17715</name>
</gene>
<evidence type="ECO:0000313" key="1">
    <source>
        <dbReference type="EMBL" id="MDT0644682.1"/>
    </source>
</evidence>
<dbReference type="Gene3D" id="1.20.910.10">
    <property type="entry name" value="Heme oxygenase-like"/>
    <property type="match status" value="1"/>
</dbReference>
<comment type="caution">
    <text evidence="1">The sequence shown here is derived from an EMBL/GenBank/DDBJ whole genome shotgun (WGS) entry which is preliminary data.</text>
</comment>
<proteinExistence type="predicted"/>
<accession>A0ABU3CEM7</accession>
<protein>
    <submittedName>
        <fullName evidence="1">Biliverdin-producing heme oxygenase</fullName>
    </submittedName>
</protein>
<dbReference type="SUPFAM" id="SSF48613">
    <property type="entry name" value="Heme oxygenase-like"/>
    <property type="match status" value="1"/>
</dbReference>
<name>A0ABU3CEM7_9FLAO</name>